<dbReference type="EMBL" id="JADLQN010000002">
    <property type="protein sequence ID" value="MBF6356140.1"/>
    <property type="molecule type" value="Genomic_DNA"/>
</dbReference>
<reference evidence="1 2" key="1">
    <citation type="submission" date="2020-10" db="EMBL/GenBank/DDBJ databases">
        <title>Identification of Nocardia species via Next-generation sequencing and recognition of intraspecies genetic diversity.</title>
        <authorList>
            <person name="Li P."/>
            <person name="Li P."/>
            <person name="Lu B."/>
        </authorList>
    </citation>
    <scope>NUCLEOTIDE SEQUENCE [LARGE SCALE GENOMIC DNA]</scope>
    <source>
        <strain evidence="1 2">BJ06-0143</strain>
    </source>
</reference>
<proteinExistence type="predicted"/>
<dbReference type="Proteomes" id="UP000707731">
    <property type="component" value="Unassembled WGS sequence"/>
</dbReference>
<organism evidence="1 2">
    <name type="scientific">Nocardia higoensis</name>
    <dbReference type="NCBI Taxonomy" id="228599"/>
    <lineage>
        <taxon>Bacteria</taxon>
        <taxon>Bacillati</taxon>
        <taxon>Actinomycetota</taxon>
        <taxon>Actinomycetes</taxon>
        <taxon>Mycobacteriales</taxon>
        <taxon>Nocardiaceae</taxon>
        <taxon>Nocardia</taxon>
    </lineage>
</organism>
<evidence type="ECO:0000313" key="2">
    <source>
        <dbReference type="Proteomes" id="UP000707731"/>
    </source>
</evidence>
<evidence type="ECO:0008006" key="3">
    <source>
        <dbReference type="Google" id="ProtNLM"/>
    </source>
</evidence>
<dbReference type="Gene3D" id="2.20.110.10">
    <property type="entry name" value="Histone H3 K4-specific methyltransferase SET7/9 N-terminal domain"/>
    <property type="match status" value="1"/>
</dbReference>
<comment type="caution">
    <text evidence="1">The sequence shown here is derived from an EMBL/GenBank/DDBJ whole genome shotgun (WGS) entry which is preliminary data.</text>
</comment>
<keyword evidence="2" id="KW-1185">Reference proteome</keyword>
<evidence type="ECO:0000313" key="1">
    <source>
        <dbReference type="EMBL" id="MBF6356140.1"/>
    </source>
</evidence>
<dbReference type="SUPFAM" id="SSF82185">
    <property type="entry name" value="Histone H3 K4-specific methyltransferase SET7/9 N-terminal domain"/>
    <property type="match status" value="1"/>
</dbReference>
<protein>
    <recommendedName>
        <fullName evidence="3">MORN repeat variant</fullName>
    </recommendedName>
</protein>
<gene>
    <name evidence="1" type="ORF">IU449_16600</name>
</gene>
<name>A0ABS0DCE0_9NOCA</name>
<accession>A0ABS0DCE0</accession>
<sequence length="122" mass="13847">MTRIDLDSDPVVYRNDGILEYEGEPFTGEVVEQLGDQLIAQQFYVDGIPHGPDREWWVDGGPKSEGEIRHGMPTGIYRAWHRNGQLAEEREFADDGRVAVLRRWDEDGNPIEVAGRRARPGS</sequence>
<dbReference type="RefSeq" id="WP_195002967.1">
    <property type="nucleotide sequence ID" value="NZ_JADLQN010000002.1"/>
</dbReference>